<accession>A0A7S3ZB50</accession>
<dbReference type="GO" id="GO:0016020">
    <property type="term" value="C:membrane"/>
    <property type="evidence" value="ECO:0007669"/>
    <property type="project" value="UniProtKB-SubCell"/>
</dbReference>
<evidence type="ECO:0000256" key="5">
    <source>
        <dbReference type="ARBA" id="ARBA00023136"/>
    </source>
</evidence>
<evidence type="ECO:0000256" key="2">
    <source>
        <dbReference type="ARBA" id="ARBA00010350"/>
    </source>
</evidence>
<evidence type="ECO:0000256" key="6">
    <source>
        <dbReference type="RuleBase" id="RU004379"/>
    </source>
</evidence>
<reference evidence="7" key="1">
    <citation type="submission" date="2021-01" db="EMBL/GenBank/DDBJ databases">
        <authorList>
            <person name="Corre E."/>
            <person name="Pelletier E."/>
            <person name="Niang G."/>
            <person name="Scheremetjew M."/>
            <person name="Finn R."/>
            <person name="Kale V."/>
            <person name="Holt S."/>
            <person name="Cochrane G."/>
            <person name="Meng A."/>
            <person name="Brown T."/>
            <person name="Cohen L."/>
        </authorList>
    </citation>
    <scope>NUCLEOTIDE SEQUENCE</scope>
    <source>
        <strain evidence="7">CCCM811</strain>
    </source>
</reference>
<dbReference type="Pfam" id="PF01027">
    <property type="entry name" value="Bax1-I"/>
    <property type="match status" value="1"/>
</dbReference>
<evidence type="ECO:0000256" key="1">
    <source>
        <dbReference type="ARBA" id="ARBA00004141"/>
    </source>
</evidence>
<feature type="transmembrane region" description="Helical" evidence="6">
    <location>
        <begin position="168"/>
        <end position="187"/>
    </location>
</feature>
<feature type="transmembrane region" description="Helical" evidence="6">
    <location>
        <begin position="53"/>
        <end position="75"/>
    </location>
</feature>
<feature type="transmembrane region" description="Helical" evidence="6">
    <location>
        <begin position="207"/>
        <end position="226"/>
    </location>
</feature>
<name>A0A7S3ZB50_9EUKA</name>
<comment type="similarity">
    <text evidence="2 6">Belongs to the BI1 family.</text>
</comment>
<dbReference type="PANTHER" id="PTHR23291">
    <property type="entry name" value="BAX INHIBITOR-RELATED"/>
    <property type="match status" value="1"/>
</dbReference>
<organism evidence="7">
    <name type="scientific">Lotharella globosa</name>
    <dbReference type="NCBI Taxonomy" id="91324"/>
    <lineage>
        <taxon>Eukaryota</taxon>
        <taxon>Sar</taxon>
        <taxon>Rhizaria</taxon>
        <taxon>Cercozoa</taxon>
        <taxon>Chlorarachniophyceae</taxon>
        <taxon>Lotharella</taxon>
    </lineage>
</organism>
<dbReference type="InterPro" id="IPR006214">
    <property type="entry name" value="Bax_inhibitor_1-related"/>
</dbReference>
<evidence type="ECO:0000256" key="4">
    <source>
        <dbReference type="ARBA" id="ARBA00022989"/>
    </source>
</evidence>
<dbReference type="EMBL" id="HBIV01042092">
    <property type="protein sequence ID" value="CAE0677797.1"/>
    <property type="molecule type" value="Transcribed_RNA"/>
</dbReference>
<keyword evidence="5 6" id="KW-0472">Membrane</keyword>
<comment type="subcellular location">
    <subcellularLocation>
        <location evidence="1">Membrane</location>
        <topology evidence="1">Multi-pass membrane protein</topology>
    </subcellularLocation>
</comment>
<keyword evidence="3 6" id="KW-0812">Transmembrane</keyword>
<evidence type="ECO:0008006" key="8">
    <source>
        <dbReference type="Google" id="ProtNLM"/>
    </source>
</evidence>
<dbReference type="AlphaFoldDB" id="A0A7S3ZB50"/>
<sequence>MQYLGPGLDMKTVFKTTKISEKTQQHLSKVYSTLLATVMSAFAGAYVSMSSGLVSTSAAPGAMFGGFIVMLVLACTKTTNVTLRIGLMMLFGLLEGLSLSPLLQMAVAVDERIVATAFLGTATIFLCFSLAAITSKRRSFLYLGGILGSTLTFLLISSLLNVFFQSMFLFNVELYLGLAMFVGYILFDTQVIIERAENGNDDFVWDAMKLFIDLVGIFVRLLIILIKLNKKGRDSRSGNNALDSVV</sequence>
<keyword evidence="4 6" id="KW-1133">Transmembrane helix</keyword>
<feature type="transmembrane region" description="Helical" evidence="6">
    <location>
        <begin position="87"/>
        <end position="107"/>
    </location>
</feature>
<proteinExistence type="inferred from homology"/>
<dbReference type="PANTHER" id="PTHR23291:SF32">
    <property type="entry name" value="BAX INHIBITOR 1"/>
    <property type="match status" value="1"/>
</dbReference>
<feature type="transmembrane region" description="Helical" evidence="6">
    <location>
        <begin position="30"/>
        <end position="47"/>
    </location>
</feature>
<evidence type="ECO:0000256" key="3">
    <source>
        <dbReference type="ARBA" id="ARBA00022692"/>
    </source>
</evidence>
<evidence type="ECO:0000313" key="7">
    <source>
        <dbReference type="EMBL" id="CAE0677797.1"/>
    </source>
</evidence>
<feature type="transmembrane region" description="Helical" evidence="6">
    <location>
        <begin position="140"/>
        <end position="162"/>
    </location>
</feature>
<gene>
    <name evidence="7" type="ORF">LGLO00237_LOCUS29578</name>
</gene>
<protein>
    <recommendedName>
        <fullName evidence="8">Bax inhibitor 1</fullName>
    </recommendedName>
</protein>
<feature type="transmembrane region" description="Helical" evidence="6">
    <location>
        <begin position="113"/>
        <end position="133"/>
    </location>
</feature>